<protein>
    <recommendedName>
        <fullName evidence="5">Osmotically-inducible protein Y</fullName>
    </recommendedName>
</protein>
<feature type="domain" description="BON" evidence="7">
    <location>
        <begin position="46"/>
        <end position="115"/>
    </location>
</feature>
<evidence type="ECO:0000256" key="6">
    <source>
        <dbReference type="SAM" id="SignalP"/>
    </source>
</evidence>
<dbReference type="OrthoDB" id="8910395at2"/>
<evidence type="ECO:0000259" key="7">
    <source>
        <dbReference type="PROSITE" id="PS50914"/>
    </source>
</evidence>
<keyword evidence="4" id="KW-0574">Periplasm</keyword>
<evidence type="ECO:0000256" key="4">
    <source>
        <dbReference type="ARBA" id="ARBA00022764"/>
    </source>
</evidence>
<dbReference type="InterPro" id="IPR014004">
    <property type="entry name" value="Transpt-assoc_nodulatn_dom_bac"/>
</dbReference>
<feature type="chain" id="PRO_5020287871" description="Osmotically-inducible protein Y" evidence="6">
    <location>
        <begin position="25"/>
        <end position="117"/>
    </location>
</feature>
<comment type="caution">
    <text evidence="8">The sequence shown here is derived from an EMBL/GenBank/DDBJ whole genome shotgun (WGS) entry which is preliminary data.</text>
</comment>
<comment type="subcellular location">
    <subcellularLocation>
        <location evidence="1">Periplasm</location>
    </subcellularLocation>
</comment>
<dbReference type="PROSITE" id="PS50914">
    <property type="entry name" value="BON"/>
    <property type="match status" value="1"/>
</dbReference>
<dbReference type="AlphaFoldDB" id="A0A4R5U637"/>
<sequence length="117" mass="12129">MKMHTTLLGAAIAGSMLIAGTAVAQDMQDRSERTVAAQSESDQPVSDTWITTKVKADLLASSDVAGLDIKVETTNGTVSLSGDVESQAQIDRAKAIATDIEGVTRVDTAQLKVGPAN</sequence>
<evidence type="ECO:0000256" key="3">
    <source>
        <dbReference type="ARBA" id="ARBA00022737"/>
    </source>
</evidence>
<dbReference type="Gene3D" id="3.30.1340.30">
    <property type="match status" value="1"/>
</dbReference>
<evidence type="ECO:0000256" key="2">
    <source>
        <dbReference type="ARBA" id="ARBA00022729"/>
    </source>
</evidence>
<dbReference type="RefSeq" id="WP_133394476.1">
    <property type="nucleotide sequence ID" value="NZ_SMTG01000006.1"/>
</dbReference>
<evidence type="ECO:0000256" key="5">
    <source>
        <dbReference type="ARBA" id="ARBA00070588"/>
    </source>
</evidence>
<proteinExistence type="predicted"/>
<dbReference type="PANTHER" id="PTHR34606:SF15">
    <property type="entry name" value="BON DOMAIN-CONTAINING PROTEIN"/>
    <property type="match status" value="1"/>
</dbReference>
<organism evidence="8 9">
    <name type="scientific">Luteimonas terrae</name>
    <dbReference type="NCBI Taxonomy" id="1530191"/>
    <lineage>
        <taxon>Bacteria</taxon>
        <taxon>Pseudomonadati</taxon>
        <taxon>Pseudomonadota</taxon>
        <taxon>Gammaproteobacteria</taxon>
        <taxon>Lysobacterales</taxon>
        <taxon>Lysobacteraceae</taxon>
        <taxon>Luteimonas</taxon>
    </lineage>
</organism>
<evidence type="ECO:0000256" key="1">
    <source>
        <dbReference type="ARBA" id="ARBA00004418"/>
    </source>
</evidence>
<dbReference type="SMART" id="SM00749">
    <property type="entry name" value="BON"/>
    <property type="match status" value="1"/>
</dbReference>
<dbReference type="Pfam" id="PF04972">
    <property type="entry name" value="BON"/>
    <property type="match status" value="1"/>
</dbReference>
<keyword evidence="3" id="KW-0677">Repeat</keyword>
<accession>A0A4R5U637</accession>
<dbReference type="GO" id="GO:0042597">
    <property type="term" value="C:periplasmic space"/>
    <property type="evidence" value="ECO:0007669"/>
    <property type="project" value="UniProtKB-SubCell"/>
</dbReference>
<keyword evidence="9" id="KW-1185">Reference proteome</keyword>
<evidence type="ECO:0000313" key="9">
    <source>
        <dbReference type="Proteomes" id="UP000295543"/>
    </source>
</evidence>
<gene>
    <name evidence="8" type="ORF">E2F49_14140</name>
</gene>
<feature type="signal peptide" evidence="6">
    <location>
        <begin position="1"/>
        <end position="24"/>
    </location>
</feature>
<keyword evidence="2 6" id="KW-0732">Signal</keyword>
<dbReference type="InterPro" id="IPR007055">
    <property type="entry name" value="BON_dom"/>
</dbReference>
<evidence type="ECO:0000313" key="8">
    <source>
        <dbReference type="EMBL" id="TDK29509.1"/>
    </source>
</evidence>
<dbReference type="Proteomes" id="UP000295543">
    <property type="component" value="Unassembled WGS sequence"/>
</dbReference>
<dbReference type="InterPro" id="IPR051686">
    <property type="entry name" value="Lipoprotein_DolP"/>
</dbReference>
<dbReference type="FunFam" id="3.30.1340.30:FF:000001">
    <property type="entry name" value="Molecular chaperone OsmY"/>
    <property type="match status" value="1"/>
</dbReference>
<dbReference type="PANTHER" id="PTHR34606">
    <property type="entry name" value="BON DOMAIN-CONTAINING PROTEIN"/>
    <property type="match status" value="1"/>
</dbReference>
<dbReference type="EMBL" id="SMTG01000006">
    <property type="protein sequence ID" value="TDK29509.1"/>
    <property type="molecule type" value="Genomic_DNA"/>
</dbReference>
<reference evidence="8 9" key="1">
    <citation type="submission" date="2019-03" db="EMBL/GenBank/DDBJ databases">
        <title>Luteimonas zhaokaii sp.nov., isolated from the rectal contents of Plateau pika in Yushu, Qinghai Province, China.</title>
        <authorList>
            <person name="Zhang G."/>
        </authorList>
    </citation>
    <scope>NUCLEOTIDE SEQUENCE [LARGE SCALE GENOMIC DNA]</scope>
    <source>
        <strain evidence="8 9">THG-MD21</strain>
    </source>
</reference>
<name>A0A4R5U637_9GAMM</name>